<dbReference type="EMBL" id="JASNQZ010000011">
    <property type="protein sequence ID" value="KAL0951045.1"/>
    <property type="molecule type" value="Genomic_DNA"/>
</dbReference>
<keyword evidence="5" id="KW-0349">Heme</keyword>
<evidence type="ECO:0000256" key="3">
    <source>
        <dbReference type="ARBA" id="ARBA00004721"/>
    </source>
</evidence>
<evidence type="ECO:0000256" key="1">
    <source>
        <dbReference type="ARBA" id="ARBA00001971"/>
    </source>
</evidence>
<dbReference type="InterPro" id="IPR036396">
    <property type="entry name" value="Cyt_P450_sf"/>
</dbReference>
<dbReference type="InterPro" id="IPR002401">
    <property type="entry name" value="Cyt_P450_E_grp-I"/>
</dbReference>
<dbReference type="Proteomes" id="UP001556367">
    <property type="component" value="Unassembled WGS sequence"/>
</dbReference>
<evidence type="ECO:0000256" key="10">
    <source>
        <dbReference type="ARBA" id="ARBA00023004"/>
    </source>
</evidence>
<dbReference type="PANTHER" id="PTHR24305">
    <property type="entry name" value="CYTOCHROME P450"/>
    <property type="match status" value="1"/>
</dbReference>
<evidence type="ECO:0000256" key="9">
    <source>
        <dbReference type="ARBA" id="ARBA00023002"/>
    </source>
</evidence>
<dbReference type="SUPFAM" id="SSF48264">
    <property type="entry name" value="Cytochrome P450"/>
    <property type="match status" value="1"/>
</dbReference>
<evidence type="ECO:0000313" key="13">
    <source>
        <dbReference type="EMBL" id="KAL0951045.1"/>
    </source>
</evidence>
<reference evidence="14" key="1">
    <citation type="submission" date="2024-06" db="EMBL/GenBank/DDBJ databases">
        <title>Multi-omics analyses provide insights into the biosynthesis of the anticancer antibiotic pleurotin in Hohenbuehelia grisea.</title>
        <authorList>
            <person name="Weaver J.A."/>
            <person name="Alberti F."/>
        </authorList>
    </citation>
    <scope>NUCLEOTIDE SEQUENCE [LARGE SCALE GENOMIC DNA]</scope>
    <source>
        <strain evidence="14">T-177</strain>
    </source>
</reference>
<evidence type="ECO:0000256" key="8">
    <source>
        <dbReference type="ARBA" id="ARBA00022989"/>
    </source>
</evidence>
<keyword evidence="8" id="KW-1133">Transmembrane helix</keyword>
<protein>
    <recommendedName>
        <fullName evidence="15">Cytochrome P450</fullName>
    </recommendedName>
</protein>
<keyword evidence="6" id="KW-0812">Transmembrane</keyword>
<keyword evidence="10" id="KW-0408">Iron</keyword>
<keyword evidence="14" id="KW-1185">Reference proteome</keyword>
<evidence type="ECO:0000256" key="11">
    <source>
        <dbReference type="ARBA" id="ARBA00023033"/>
    </source>
</evidence>
<comment type="pathway">
    <text evidence="3">Secondary metabolite biosynthesis; terpenoid biosynthesis.</text>
</comment>
<dbReference type="PRINTS" id="PR00385">
    <property type="entry name" value="P450"/>
</dbReference>
<name>A0ABR3J6D9_9AGAR</name>
<comment type="similarity">
    <text evidence="4">Belongs to the cytochrome P450 family.</text>
</comment>
<dbReference type="InterPro" id="IPR001128">
    <property type="entry name" value="Cyt_P450"/>
</dbReference>
<dbReference type="Pfam" id="PF00067">
    <property type="entry name" value="p450"/>
    <property type="match status" value="1"/>
</dbReference>
<evidence type="ECO:0000256" key="4">
    <source>
        <dbReference type="ARBA" id="ARBA00010617"/>
    </source>
</evidence>
<evidence type="ECO:0000313" key="14">
    <source>
        <dbReference type="Proteomes" id="UP001556367"/>
    </source>
</evidence>
<organism evidence="13 14">
    <name type="scientific">Hohenbuehelia grisea</name>
    <dbReference type="NCBI Taxonomy" id="104357"/>
    <lineage>
        <taxon>Eukaryota</taxon>
        <taxon>Fungi</taxon>
        <taxon>Dikarya</taxon>
        <taxon>Basidiomycota</taxon>
        <taxon>Agaricomycotina</taxon>
        <taxon>Agaricomycetes</taxon>
        <taxon>Agaricomycetidae</taxon>
        <taxon>Agaricales</taxon>
        <taxon>Pleurotineae</taxon>
        <taxon>Pleurotaceae</taxon>
        <taxon>Hohenbuehelia</taxon>
    </lineage>
</organism>
<dbReference type="CDD" id="cd11069">
    <property type="entry name" value="CYP_FUM15-like"/>
    <property type="match status" value="1"/>
</dbReference>
<evidence type="ECO:0000256" key="12">
    <source>
        <dbReference type="ARBA" id="ARBA00023136"/>
    </source>
</evidence>
<keyword evidence="12" id="KW-0472">Membrane</keyword>
<dbReference type="PRINTS" id="PR00463">
    <property type="entry name" value="EP450I"/>
</dbReference>
<evidence type="ECO:0008006" key="15">
    <source>
        <dbReference type="Google" id="ProtNLM"/>
    </source>
</evidence>
<comment type="cofactor">
    <cofactor evidence="1">
        <name>heme</name>
        <dbReference type="ChEBI" id="CHEBI:30413"/>
    </cofactor>
</comment>
<proteinExistence type="inferred from homology"/>
<dbReference type="PANTHER" id="PTHR24305:SF166">
    <property type="entry name" value="CYTOCHROME P450 12A4, MITOCHONDRIAL-RELATED"/>
    <property type="match status" value="1"/>
</dbReference>
<gene>
    <name evidence="13" type="ORF">HGRIS_007785</name>
</gene>
<evidence type="ECO:0000256" key="2">
    <source>
        <dbReference type="ARBA" id="ARBA00004370"/>
    </source>
</evidence>
<evidence type="ECO:0000256" key="5">
    <source>
        <dbReference type="ARBA" id="ARBA00022617"/>
    </source>
</evidence>
<keyword evidence="11" id="KW-0503">Monooxygenase</keyword>
<evidence type="ECO:0000256" key="6">
    <source>
        <dbReference type="ARBA" id="ARBA00022692"/>
    </source>
</evidence>
<keyword evidence="7" id="KW-0479">Metal-binding</keyword>
<keyword evidence="9" id="KW-0560">Oxidoreductase</keyword>
<comment type="subcellular location">
    <subcellularLocation>
        <location evidence="2">Membrane</location>
    </subcellularLocation>
</comment>
<accession>A0ABR3J6D9</accession>
<dbReference type="InterPro" id="IPR050121">
    <property type="entry name" value="Cytochrome_P450_monoxygenase"/>
</dbReference>
<evidence type="ECO:0000256" key="7">
    <source>
        <dbReference type="ARBA" id="ARBA00022723"/>
    </source>
</evidence>
<comment type="caution">
    <text evidence="13">The sequence shown here is derived from an EMBL/GenBank/DDBJ whole genome shotgun (WGS) entry which is preliminary data.</text>
</comment>
<dbReference type="Gene3D" id="1.10.630.10">
    <property type="entry name" value="Cytochrome P450"/>
    <property type="match status" value="1"/>
</dbReference>
<sequence>MLSASLVLLVSVPLFTFYVLYRRGRGSLKHLRGPPVPSWLFGNQRQLRFQADVGDLEFEWVREYGEVMRTGGCWGIDQLLVADPRALQYILQGGGYHYPKRAEMNESTRHLMGRGLVWASGSVHQRQRRILNPVFTAQQLRTFLPQFQQCASRLTQKWKEQIENGNTTLNVSRWLPRLTLDAIGDAAFDYHFGALDDPDGKNELLECLDNLFADSTLYPSKFDMLFRALWDHIPESVLKCFEYLPNKEIHRFRSFKVLAKRVAAQLVREKTTSALASEATSRDVMSVLVRSNTAQEGKRMLDEDEVLSQMATLLLGGHETIASTLGWLLYELAKHPEQQQTIREEIKALRMKVGSDAEFSVAELDSLPFTNAAIKESLRLHPISPTINRIADRDDVIPLSTPIVGTNGDQISEVAIAKGQEIMVSICSYNRLTSVWGADAHEWNPKRFLEDRDEKSSAQAKNTSVGVFSNLLTFAAGVRGCIGWRFAMIEMQAVLVELMDNFELRIPEGGLDIQRLPAGMMIPMIRGKMHEGVQMPLQISIVE</sequence>